<organism evidence="1 2">
    <name type="scientific">Gordonia terrae</name>
    <dbReference type="NCBI Taxonomy" id="2055"/>
    <lineage>
        <taxon>Bacteria</taxon>
        <taxon>Bacillati</taxon>
        <taxon>Actinomycetota</taxon>
        <taxon>Actinomycetes</taxon>
        <taxon>Mycobacteriales</taxon>
        <taxon>Gordoniaceae</taxon>
        <taxon>Gordonia</taxon>
    </lineage>
</organism>
<comment type="caution">
    <text evidence="1">The sequence shown here is derived from an EMBL/GenBank/DDBJ whole genome shotgun (WGS) entry which is preliminary data.</text>
</comment>
<accession>A0A2I1R3A4</accession>
<evidence type="ECO:0000313" key="2">
    <source>
        <dbReference type="Proteomes" id="UP000234662"/>
    </source>
</evidence>
<proteinExistence type="predicted"/>
<dbReference type="RefSeq" id="WP_101822136.1">
    <property type="nucleotide sequence ID" value="NZ_PKJC01000023.1"/>
</dbReference>
<reference evidence="1 2" key="1">
    <citation type="submission" date="2017-12" db="EMBL/GenBank/DDBJ databases">
        <title>Phylogenetic diversity of female urinary microbiome.</title>
        <authorList>
            <person name="Thomas-White K."/>
            <person name="Wolfe A.J."/>
        </authorList>
    </citation>
    <scope>NUCLEOTIDE SEQUENCE [LARGE SCALE GENOMIC DNA]</scope>
    <source>
        <strain evidence="1 2">UMB0777</strain>
    </source>
</reference>
<dbReference type="EMBL" id="PKJC01000023">
    <property type="protein sequence ID" value="PKZ63603.1"/>
    <property type="molecule type" value="Genomic_DNA"/>
</dbReference>
<name>A0A2I1R3A4_9ACTN</name>
<sequence length="222" mass="23751">MSAPEIFQALPVFTVEVTETTTTRYRVRAADADRAQDVATGHNVEEGSRGGDVVVCEREAEAFPEAPTEAQSSLAVIDDPDAPPTVTAGEIADQIPARAAQLACAGMMVTLGAQGDWTSETIEWVAAYLVDIAPSAVPTFTDWAEGATEFWRSVDESATDSADGQDMAWLRLNEALADHQRLAGQISAASEMCDTGLLTALEMDEVDYLKRVRDAAEGVRRG</sequence>
<protein>
    <submittedName>
        <fullName evidence="1">Uncharacterized protein</fullName>
    </submittedName>
</protein>
<dbReference type="AlphaFoldDB" id="A0A2I1R3A4"/>
<evidence type="ECO:0000313" key="1">
    <source>
        <dbReference type="EMBL" id="PKZ63603.1"/>
    </source>
</evidence>
<dbReference type="Proteomes" id="UP000234662">
    <property type="component" value="Unassembled WGS sequence"/>
</dbReference>
<gene>
    <name evidence="1" type="ORF">CYJ73_21325</name>
</gene>